<keyword evidence="2" id="KW-1185">Reference proteome</keyword>
<dbReference type="EMBL" id="BMKO01000001">
    <property type="protein sequence ID" value="GGE66423.1"/>
    <property type="molecule type" value="Genomic_DNA"/>
</dbReference>
<evidence type="ECO:0000313" key="1">
    <source>
        <dbReference type="EMBL" id="GGE66423.1"/>
    </source>
</evidence>
<comment type="caution">
    <text evidence="1">The sequence shown here is derived from an EMBL/GenBank/DDBJ whole genome shotgun (WGS) entry which is preliminary data.</text>
</comment>
<gene>
    <name evidence="1" type="ORF">GCM10011520_03970</name>
</gene>
<sequence length="55" mass="6119">MAKLAAGLNPLKSQVNCLKLIKIFTAIWKSTYFQSNKLIAKLTYQAALDGWLPPP</sequence>
<proteinExistence type="predicted"/>
<accession>A0ABQ1SYM7</accession>
<reference evidence="2" key="1">
    <citation type="journal article" date="2019" name="Int. J. Syst. Evol. Microbiol.">
        <title>The Global Catalogue of Microorganisms (GCM) 10K type strain sequencing project: providing services to taxonomists for standard genome sequencing and annotation.</title>
        <authorList>
            <consortium name="The Broad Institute Genomics Platform"/>
            <consortium name="The Broad Institute Genome Sequencing Center for Infectious Disease"/>
            <person name="Wu L."/>
            <person name="Ma J."/>
        </authorList>
    </citation>
    <scope>NUCLEOTIDE SEQUENCE [LARGE SCALE GENOMIC DNA]</scope>
    <source>
        <strain evidence="2">CGMCC 1.16033</strain>
    </source>
</reference>
<evidence type="ECO:0000313" key="2">
    <source>
        <dbReference type="Proteomes" id="UP000606498"/>
    </source>
</evidence>
<dbReference type="Proteomes" id="UP000606498">
    <property type="component" value="Unassembled WGS sequence"/>
</dbReference>
<protein>
    <submittedName>
        <fullName evidence="1">Uncharacterized protein</fullName>
    </submittedName>
</protein>
<organism evidence="1 2">
    <name type="scientific">Shewanella carassii</name>
    <dbReference type="NCBI Taxonomy" id="1987584"/>
    <lineage>
        <taxon>Bacteria</taxon>
        <taxon>Pseudomonadati</taxon>
        <taxon>Pseudomonadota</taxon>
        <taxon>Gammaproteobacteria</taxon>
        <taxon>Alteromonadales</taxon>
        <taxon>Shewanellaceae</taxon>
        <taxon>Shewanella</taxon>
    </lineage>
</organism>
<name>A0ABQ1SYM7_9GAMM</name>